<evidence type="ECO:0000313" key="2">
    <source>
        <dbReference type="EMBL" id="PFG37259.1"/>
    </source>
</evidence>
<dbReference type="SUPFAM" id="SSF54427">
    <property type="entry name" value="NTF2-like"/>
    <property type="match status" value="1"/>
</dbReference>
<dbReference type="GO" id="GO:0016740">
    <property type="term" value="F:transferase activity"/>
    <property type="evidence" value="ECO:0007669"/>
    <property type="project" value="UniProtKB-KW"/>
</dbReference>
<keyword evidence="3" id="KW-1185">Reference proteome</keyword>
<dbReference type="OrthoDB" id="182039at2"/>
<proteinExistence type="predicted"/>
<gene>
    <name evidence="2" type="ORF">ATL41_2013</name>
</gene>
<dbReference type="AlphaFoldDB" id="A0A2A9EGB3"/>
<dbReference type="RefSeq" id="WP_098458337.1">
    <property type="nucleotide sequence ID" value="NZ_PDJH01000001.1"/>
</dbReference>
<accession>A0A2A9EGB3</accession>
<name>A0A2A9EGB3_9MICO</name>
<organism evidence="2 3">
    <name type="scientific">Flavimobilis soli</name>
    <dbReference type="NCBI Taxonomy" id="442709"/>
    <lineage>
        <taxon>Bacteria</taxon>
        <taxon>Bacillati</taxon>
        <taxon>Actinomycetota</taxon>
        <taxon>Actinomycetes</taxon>
        <taxon>Micrococcales</taxon>
        <taxon>Jonesiaceae</taxon>
        <taxon>Flavimobilis</taxon>
    </lineage>
</organism>
<feature type="domain" description="Amidase" evidence="1">
    <location>
        <begin position="151"/>
        <end position="331"/>
    </location>
</feature>
<evidence type="ECO:0000259" key="1">
    <source>
        <dbReference type="Pfam" id="PF01425"/>
    </source>
</evidence>
<reference evidence="2 3" key="1">
    <citation type="submission" date="2017-10" db="EMBL/GenBank/DDBJ databases">
        <title>Sequencing the genomes of 1000 actinobacteria strains.</title>
        <authorList>
            <person name="Klenk H.-P."/>
        </authorList>
    </citation>
    <scope>NUCLEOTIDE SEQUENCE [LARGE SCALE GENOMIC DNA]</scope>
    <source>
        <strain evidence="2 3">DSM 21574</strain>
    </source>
</reference>
<dbReference type="Gene3D" id="3.10.450.50">
    <property type="match status" value="1"/>
</dbReference>
<dbReference type="InterPro" id="IPR036928">
    <property type="entry name" value="AS_sf"/>
</dbReference>
<dbReference type="InterPro" id="IPR032710">
    <property type="entry name" value="NTF2-like_dom_sf"/>
</dbReference>
<dbReference type="Pfam" id="PF01425">
    <property type="entry name" value="Amidase"/>
    <property type="match status" value="1"/>
</dbReference>
<keyword evidence="2" id="KW-0808">Transferase</keyword>
<dbReference type="SUPFAM" id="SSF75304">
    <property type="entry name" value="Amidase signature (AS) enzymes"/>
    <property type="match status" value="1"/>
</dbReference>
<dbReference type="Proteomes" id="UP000221394">
    <property type="component" value="Unassembled WGS sequence"/>
</dbReference>
<dbReference type="Gene3D" id="3.90.1300.10">
    <property type="entry name" value="Amidase signature (AS) domain"/>
    <property type="match status" value="1"/>
</dbReference>
<dbReference type="InterPro" id="IPR023631">
    <property type="entry name" value="Amidase_dom"/>
</dbReference>
<dbReference type="InterPro" id="IPR024507">
    <property type="entry name" value="AtzH-like"/>
</dbReference>
<sequence>MSDDQLTAAELHADGEVPTGLLEAFWAYERALGTDDVAELDRLFAAGPHTLRGDAAGLLVGHEQIAAFRSSRGGAPSRTVLEVHVRTITPDDALVVAVTALSRGGRGRQTQLWHRGPEGWAVRAADVTVPAPRTDARVWRVVGEPLVPGARAEAHAQRGHGSEAGAPLPLAGETVAVKDLFAVAGQRVGAGNPAWLAGAPVETEHAWAVAALVEAGADVVGIARTDELAYSLAGTNAHYGTPPNPAAPGRVPGGSTSGPATAVSLGHATIALGTDTGGSVRVPAAYQGLWGLRTTHDAVPRDGLVPLAPSFDTVGCLARTADVLARATHALLPAAASVPDGATLVRDVVVLPSLVAHADADVADAITALAARQAWGTSDLLGDADLTAWRTAFQTLQAWEAWREHGVWLEKVGLDVLGPDVRGRFAHAATVTDDAARSARETVTQVRDAVRAAVGDAIVALPAASSVAPALAAGGADAAAVDAARQRTMELTCVAGISGLPGLTVPLRTAAGVPCGVSLVAGPGRDADLLAVAVALASGPCSGGR</sequence>
<comment type="caution">
    <text evidence="2">The sequence shown here is derived from an EMBL/GenBank/DDBJ whole genome shotgun (WGS) entry which is preliminary data.</text>
</comment>
<dbReference type="EMBL" id="PDJH01000001">
    <property type="protein sequence ID" value="PFG37259.1"/>
    <property type="molecule type" value="Genomic_DNA"/>
</dbReference>
<protein>
    <submittedName>
        <fullName evidence="2">Asp-tRNA(Asn)/Glu-tRNA(Gln) amidotransferase A subunit family amidase</fullName>
    </submittedName>
</protein>
<dbReference type="PANTHER" id="PTHR46310">
    <property type="entry name" value="AMIDASE 1"/>
    <property type="match status" value="1"/>
</dbReference>
<dbReference type="Pfam" id="PF11533">
    <property type="entry name" value="AtzH-like"/>
    <property type="match status" value="1"/>
</dbReference>
<evidence type="ECO:0000313" key="3">
    <source>
        <dbReference type="Proteomes" id="UP000221394"/>
    </source>
</evidence>
<dbReference type="PANTHER" id="PTHR46310:SF7">
    <property type="entry name" value="AMIDASE 1"/>
    <property type="match status" value="1"/>
</dbReference>